<keyword evidence="3" id="KW-1185">Reference proteome</keyword>
<proteinExistence type="predicted"/>
<feature type="compositionally biased region" description="Gly residues" evidence="1">
    <location>
        <begin position="128"/>
        <end position="137"/>
    </location>
</feature>
<evidence type="ECO:0000313" key="2">
    <source>
        <dbReference type="EMBL" id="CAB1438360.1"/>
    </source>
</evidence>
<reference evidence="2" key="1">
    <citation type="submission" date="2020-03" db="EMBL/GenBank/DDBJ databases">
        <authorList>
            <person name="Weist P."/>
        </authorList>
    </citation>
    <scope>NUCLEOTIDE SEQUENCE</scope>
</reference>
<evidence type="ECO:0000313" key="3">
    <source>
        <dbReference type="Proteomes" id="UP001153269"/>
    </source>
</evidence>
<organism evidence="2 3">
    <name type="scientific">Pleuronectes platessa</name>
    <name type="common">European plaice</name>
    <dbReference type="NCBI Taxonomy" id="8262"/>
    <lineage>
        <taxon>Eukaryota</taxon>
        <taxon>Metazoa</taxon>
        <taxon>Chordata</taxon>
        <taxon>Craniata</taxon>
        <taxon>Vertebrata</taxon>
        <taxon>Euteleostomi</taxon>
        <taxon>Actinopterygii</taxon>
        <taxon>Neopterygii</taxon>
        <taxon>Teleostei</taxon>
        <taxon>Neoteleostei</taxon>
        <taxon>Acanthomorphata</taxon>
        <taxon>Carangaria</taxon>
        <taxon>Pleuronectiformes</taxon>
        <taxon>Pleuronectoidei</taxon>
        <taxon>Pleuronectidae</taxon>
        <taxon>Pleuronectes</taxon>
    </lineage>
</organism>
<feature type="compositionally biased region" description="Basic and acidic residues" evidence="1">
    <location>
        <begin position="90"/>
        <end position="111"/>
    </location>
</feature>
<dbReference type="Proteomes" id="UP001153269">
    <property type="component" value="Unassembled WGS sequence"/>
</dbReference>
<dbReference type="AlphaFoldDB" id="A0A9N7YUS1"/>
<evidence type="ECO:0000256" key="1">
    <source>
        <dbReference type="SAM" id="MobiDB-lite"/>
    </source>
</evidence>
<gene>
    <name evidence="2" type="ORF">PLEPLA_LOCUS26300</name>
</gene>
<name>A0A9N7YUS1_PLEPL</name>
<accession>A0A9N7YUS1</accession>
<comment type="caution">
    <text evidence="2">The sequence shown here is derived from an EMBL/GenBank/DDBJ whole genome shotgun (WGS) entry which is preliminary data.</text>
</comment>
<protein>
    <submittedName>
        <fullName evidence="2">Uncharacterized protein</fullName>
    </submittedName>
</protein>
<feature type="region of interest" description="Disordered" evidence="1">
    <location>
        <begin position="90"/>
        <end position="137"/>
    </location>
</feature>
<dbReference type="EMBL" id="CADEAL010002146">
    <property type="protein sequence ID" value="CAB1438360.1"/>
    <property type="molecule type" value="Genomic_DNA"/>
</dbReference>
<sequence length="137" mass="14000">MLADAAKELTCVNGGAGPQRAADGDVAAQEQRAPGCGRGGRGLGNERELNSFDTTDNLGSQRSCLEAWHIALSDAEYRPSTRAITQECVKKMIPETSGEPRGKGREEEGARGGEGGGGGEDEGKRGGEGGVWGGGGP</sequence>
<feature type="region of interest" description="Disordered" evidence="1">
    <location>
        <begin position="1"/>
        <end position="58"/>
    </location>
</feature>